<evidence type="ECO:0000256" key="8">
    <source>
        <dbReference type="ARBA" id="ARBA00023136"/>
    </source>
</evidence>
<keyword evidence="8" id="KW-0472">Membrane</keyword>
<evidence type="ECO:0000256" key="7">
    <source>
        <dbReference type="ARBA" id="ARBA00023065"/>
    </source>
</evidence>
<dbReference type="InterPro" id="IPR006153">
    <property type="entry name" value="Cation/H_exchanger_TM"/>
</dbReference>
<keyword evidence="4" id="KW-0812">Transmembrane</keyword>
<keyword evidence="6" id="KW-0915">Sodium</keyword>
<evidence type="ECO:0000256" key="4">
    <source>
        <dbReference type="ARBA" id="ARBA00022692"/>
    </source>
</evidence>
<keyword evidence="5" id="KW-1133">Transmembrane helix</keyword>
<dbReference type="GO" id="GO:0015297">
    <property type="term" value="F:antiporter activity"/>
    <property type="evidence" value="ECO:0007669"/>
    <property type="project" value="UniProtKB-KW"/>
</dbReference>
<dbReference type="GO" id="GO:0006814">
    <property type="term" value="P:sodium ion transport"/>
    <property type="evidence" value="ECO:0007669"/>
    <property type="project" value="UniProtKB-KW"/>
</dbReference>
<keyword evidence="3" id="KW-0050">Antiport</keyword>
<feature type="domain" description="Cation/H+ exchanger transmembrane" evidence="10">
    <location>
        <begin position="59"/>
        <end position="147"/>
    </location>
</feature>
<evidence type="ECO:0000313" key="12">
    <source>
        <dbReference type="Proteomes" id="UP000472372"/>
    </source>
</evidence>
<dbReference type="Proteomes" id="UP000472372">
    <property type="component" value="Chromosome 2"/>
</dbReference>
<evidence type="ECO:0000256" key="6">
    <source>
        <dbReference type="ARBA" id="ARBA00023053"/>
    </source>
</evidence>
<evidence type="ECO:0000256" key="5">
    <source>
        <dbReference type="ARBA" id="ARBA00022989"/>
    </source>
</evidence>
<dbReference type="GO" id="GO:0016020">
    <property type="term" value="C:membrane"/>
    <property type="evidence" value="ECO:0007669"/>
    <property type="project" value="UniProtKB-SubCell"/>
</dbReference>
<gene>
    <name evidence="11" type="ORF">PTTW11_01768</name>
</gene>
<dbReference type="AlphaFoldDB" id="A0A6S6V9C5"/>
<dbReference type="Pfam" id="PF00999">
    <property type="entry name" value="Na_H_Exchanger"/>
    <property type="match status" value="1"/>
</dbReference>
<keyword evidence="2" id="KW-0813">Transport</keyword>
<dbReference type="PANTHER" id="PTHR43562:SF3">
    <property type="entry name" value="SODIUM ION_PROTON EXCHANGER (EUROFUNG)"/>
    <property type="match status" value="1"/>
</dbReference>
<keyword evidence="9" id="KW-0739">Sodium transport</keyword>
<evidence type="ECO:0000259" key="10">
    <source>
        <dbReference type="Pfam" id="PF00999"/>
    </source>
</evidence>
<organism evidence="11 12">
    <name type="scientific">Pyrenophora teres f. teres</name>
    <dbReference type="NCBI Taxonomy" id="97479"/>
    <lineage>
        <taxon>Eukaryota</taxon>
        <taxon>Fungi</taxon>
        <taxon>Dikarya</taxon>
        <taxon>Ascomycota</taxon>
        <taxon>Pezizomycotina</taxon>
        <taxon>Dothideomycetes</taxon>
        <taxon>Pleosporomycetidae</taxon>
        <taxon>Pleosporales</taxon>
        <taxon>Pleosporineae</taxon>
        <taxon>Pleosporaceae</taxon>
        <taxon>Pyrenophora</taxon>
    </lineage>
</organism>
<dbReference type="InterPro" id="IPR038770">
    <property type="entry name" value="Na+/solute_symporter_sf"/>
</dbReference>
<reference evidence="11" key="1">
    <citation type="submission" date="2021-02" db="EMBL/GenBank/DDBJ databases">
        <authorList>
            <person name="Syme A R."/>
            <person name="Syme A R."/>
            <person name="Moolhuijzen P."/>
        </authorList>
    </citation>
    <scope>NUCLEOTIDE SEQUENCE</scope>
    <source>
        <strain evidence="11">W1-1</strain>
    </source>
</reference>
<proteinExistence type="predicted"/>
<comment type="subcellular location">
    <subcellularLocation>
        <location evidence="1">Membrane</location>
        <topology evidence="1">Multi-pass membrane protein</topology>
    </subcellularLocation>
</comment>
<evidence type="ECO:0000256" key="9">
    <source>
        <dbReference type="ARBA" id="ARBA00023201"/>
    </source>
</evidence>
<evidence type="ECO:0000256" key="3">
    <source>
        <dbReference type="ARBA" id="ARBA00022449"/>
    </source>
</evidence>
<protein>
    <submittedName>
        <fullName evidence="11">Sodium hydrogen exchanger</fullName>
    </submittedName>
</protein>
<sequence length="397" mass="42271">MVAILVLTSFLLLLDIINAALDGLLNCGLLGQVLVGMAWGVPGAQWLAASVASLLSFPSLKASLLLSSAVALTGIALPISLSYTLQGLLDATPVQAFAAGAALCSTSLGTTFTLLASSGLASSRLGVVLTSAAMMDDVVGLPVVMVQVISNLGDDSFSWVNVVPWLNSYREADPDARLNSALQKSQAAFTIHTLSLIGLVTGATYEVDQKGASKHSHQSDSDEATDQTRVSAIYEHYYQPAVSKILQPFFLHPLASAYPLHACIEASLARSTPSSLGQRQVRHPHADTFPDIIDKRHKRRQKTVVQCTKAMFAAPAMCARGEIGFLIPRVAESRGVFSADGKGADESSDMFLIVTWAIVLCTIMGPLGVGLAVRRVKKLESRKDKEEDGARRHVVVF</sequence>
<dbReference type="GO" id="GO:1902600">
    <property type="term" value="P:proton transmembrane transport"/>
    <property type="evidence" value="ECO:0007669"/>
    <property type="project" value="InterPro"/>
</dbReference>
<keyword evidence="7" id="KW-0406">Ion transport</keyword>
<evidence type="ECO:0000256" key="2">
    <source>
        <dbReference type="ARBA" id="ARBA00022448"/>
    </source>
</evidence>
<dbReference type="PANTHER" id="PTHR43562">
    <property type="entry name" value="NAPA-TYPE SODIUM/HYDROGEN ANTIPORTER"/>
    <property type="match status" value="1"/>
</dbReference>
<evidence type="ECO:0000313" key="11">
    <source>
        <dbReference type="EMBL" id="CAE7008950.1"/>
    </source>
</evidence>
<dbReference type="EMBL" id="HG992978">
    <property type="protein sequence ID" value="CAE7008950.1"/>
    <property type="molecule type" value="Genomic_DNA"/>
</dbReference>
<name>A0A6S6V9C5_9PLEO</name>
<accession>A0A6S6V9C5</accession>
<evidence type="ECO:0000256" key="1">
    <source>
        <dbReference type="ARBA" id="ARBA00004141"/>
    </source>
</evidence>
<dbReference type="Gene3D" id="1.20.1530.20">
    <property type="match status" value="1"/>
</dbReference>